<dbReference type="EMBL" id="DWUV01000045">
    <property type="protein sequence ID" value="HJD33321.1"/>
    <property type="molecule type" value="Genomic_DNA"/>
</dbReference>
<proteinExistence type="predicted"/>
<accession>A0A9D2R441</accession>
<dbReference type="AlphaFoldDB" id="A0A9D2R441"/>
<comment type="caution">
    <text evidence="1">The sequence shown here is derived from an EMBL/GenBank/DDBJ whole genome shotgun (WGS) entry which is preliminary data.</text>
</comment>
<evidence type="ECO:0000313" key="1">
    <source>
        <dbReference type="EMBL" id="HJD33321.1"/>
    </source>
</evidence>
<dbReference type="PANTHER" id="PTHR35894">
    <property type="entry name" value="GENERAL SECRETION PATHWAY PROTEIN A-RELATED"/>
    <property type="match status" value="1"/>
</dbReference>
<name>A0A9D2R441_9FIRM</name>
<evidence type="ECO:0000313" key="2">
    <source>
        <dbReference type="Proteomes" id="UP000823897"/>
    </source>
</evidence>
<reference evidence="1" key="1">
    <citation type="journal article" date="2021" name="PeerJ">
        <title>Extensive microbial diversity within the chicken gut microbiome revealed by metagenomics and culture.</title>
        <authorList>
            <person name="Gilroy R."/>
            <person name="Ravi A."/>
            <person name="Getino M."/>
            <person name="Pursley I."/>
            <person name="Horton D.L."/>
            <person name="Alikhan N.F."/>
            <person name="Baker D."/>
            <person name="Gharbi K."/>
            <person name="Hall N."/>
            <person name="Watson M."/>
            <person name="Adriaenssens E.M."/>
            <person name="Foster-Nyarko E."/>
            <person name="Jarju S."/>
            <person name="Secka A."/>
            <person name="Antonio M."/>
            <person name="Oren A."/>
            <person name="Chaudhuri R.R."/>
            <person name="La Ragione R."/>
            <person name="Hildebrand F."/>
            <person name="Pallen M.J."/>
        </authorList>
    </citation>
    <scope>NUCLEOTIDE SEQUENCE</scope>
    <source>
        <strain evidence="1">ChiGjej3B3-11674</strain>
    </source>
</reference>
<feature type="non-terminal residue" evidence="1">
    <location>
        <position position="1"/>
    </location>
</feature>
<organism evidence="1 2">
    <name type="scientific">Candidatus Mediterraneibacter tabaqchaliae</name>
    <dbReference type="NCBI Taxonomy" id="2838689"/>
    <lineage>
        <taxon>Bacteria</taxon>
        <taxon>Bacillati</taxon>
        <taxon>Bacillota</taxon>
        <taxon>Clostridia</taxon>
        <taxon>Lachnospirales</taxon>
        <taxon>Lachnospiraceae</taxon>
        <taxon>Mediterraneibacter</taxon>
    </lineage>
</organism>
<dbReference type="InterPro" id="IPR052026">
    <property type="entry name" value="ExeA_AAA_ATPase_DNA-bind"/>
</dbReference>
<protein>
    <submittedName>
        <fullName evidence="1">AAA family ATPase</fullName>
    </submittedName>
</protein>
<sequence length="85" mass="9897">SLSEQDRAETEQYVKSHMDYAECSQEIFTTKAMDEIHKASVGIPRMINRVCEKSLMYAFQQQKRLVDDYMVKYVVEHEMLGTVTG</sequence>
<dbReference type="Proteomes" id="UP000823897">
    <property type="component" value="Unassembled WGS sequence"/>
</dbReference>
<gene>
    <name evidence="1" type="ORF">H9911_02110</name>
</gene>
<dbReference type="PANTHER" id="PTHR35894:SF1">
    <property type="entry name" value="PHOSPHORIBULOKINASE _ URIDINE KINASE FAMILY"/>
    <property type="match status" value="1"/>
</dbReference>
<reference evidence="1" key="2">
    <citation type="submission" date="2021-04" db="EMBL/GenBank/DDBJ databases">
        <authorList>
            <person name="Gilroy R."/>
        </authorList>
    </citation>
    <scope>NUCLEOTIDE SEQUENCE</scope>
    <source>
        <strain evidence="1">ChiGjej3B3-11674</strain>
    </source>
</reference>